<dbReference type="STRING" id="212602.A0A420I4U8"/>
<evidence type="ECO:0000313" key="3">
    <source>
        <dbReference type="Proteomes" id="UP000286134"/>
    </source>
</evidence>
<comment type="caution">
    <text evidence="2">The sequence shown here is derived from an EMBL/GenBank/DDBJ whole genome shotgun (WGS) entry which is preliminary data.</text>
</comment>
<evidence type="ECO:0000256" key="1">
    <source>
        <dbReference type="SAM" id="MobiDB-lite"/>
    </source>
</evidence>
<feature type="region of interest" description="Disordered" evidence="1">
    <location>
        <begin position="329"/>
        <end position="376"/>
    </location>
</feature>
<accession>A0A420I4U8</accession>
<feature type="compositionally biased region" description="Acidic residues" evidence="1">
    <location>
        <begin position="338"/>
        <end position="366"/>
    </location>
</feature>
<feature type="compositionally biased region" description="Basic and acidic residues" evidence="1">
    <location>
        <begin position="367"/>
        <end position="376"/>
    </location>
</feature>
<protein>
    <submittedName>
        <fullName evidence="2">Uncharacterized protein</fullName>
    </submittedName>
</protein>
<keyword evidence="3" id="KW-1185">Reference proteome</keyword>
<gene>
    <name evidence="2" type="ORF">OnM2_017066</name>
</gene>
<organism evidence="2 3">
    <name type="scientific">Erysiphe neolycopersici</name>
    <dbReference type="NCBI Taxonomy" id="212602"/>
    <lineage>
        <taxon>Eukaryota</taxon>
        <taxon>Fungi</taxon>
        <taxon>Dikarya</taxon>
        <taxon>Ascomycota</taxon>
        <taxon>Pezizomycotina</taxon>
        <taxon>Leotiomycetes</taxon>
        <taxon>Erysiphales</taxon>
        <taxon>Erysiphaceae</taxon>
        <taxon>Erysiphe</taxon>
    </lineage>
</organism>
<dbReference type="EMBL" id="MCFK01001732">
    <property type="protein sequence ID" value="RKF64674.1"/>
    <property type="molecule type" value="Genomic_DNA"/>
</dbReference>
<dbReference type="Proteomes" id="UP000286134">
    <property type="component" value="Unassembled WGS sequence"/>
</dbReference>
<proteinExistence type="predicted"/>
<feature type="region of interest" description="Disordered" evidence="1">
    <location>
        <begin position="244"/>
        <end position="269"/>
    </location>
</feature>
<sequence>MPFDYASYKKKCDSLTTEELQLEWQNYTRQLSSGATLSASSVLLSPLTSGISLIGLGISVPQLHNARKKRAIVGNKMKSYGVGPRTRRRDVIIPAAISMTASGLTFGLTPTGAELIGGEVGVKGIEYVVTHATLDAMWAILDEAQNTFHHKRSKSKLKRMQNQQRKYLAKDVAKLDEYSKIGLDIKRPYLLEEGNNYSRPVRRGLRPYHIEEEEEDYFFDRDQAPPPAYTKKYVYNGGQVQFSYDSRPNSAHSSSYNNNKPLPRICNRRSDYSNSGPAIENLGLLRSSAASRRSSIHHEKSRAAMVRLPAYYPTASNNSRNNPTAAYYQNEKKSKDESDFDSEDEISDQEEDEGNESDEDSDDEYEDEKKSDGKVIEHVLTLEQEIIMLKATILRMEMERRGLTTDSENEIIQPKKKQ</sequence>
<feature type="compositionally biased region" description="Polar residues" evidence="1">
    <location>
        <begin position="244"/>
        <end position="260"/>
    </location>
</feature>
<name>A0A420I4U8_9PEZI</name>
<dbReference type="AlphaFoldDB" id="A0A420I4U8"/>
<reference evidence="2 3" key="1">
    <citation type="journal article" date="2018" name="BMC Genomics">
        <title>Comparative genome analyses reveal sequence features reflecting distinct modes of host-adaptation between dicot and monocot powdery mildew.</title>
        <authorList>
            <person name="Wu Y."/>
            <person name="Ma X."/>
            <person name="Pan Z."/>
            <person name="Kale S.D."/>
            <person name="Song Y."/>
            <person name="King H."/>
            <person name="Zhang Q."/>
            <person name="Presley C."/>
            <person name="Deng X."/>
            <person name="Wei C.I."/>
            <person name="Xiao S."/>
        </authorList>
    </citation>
    <scope>NUCLEOTIDE SEQUENCE [LARGE SCALE GENOMIC DNA]</scope>
    <source>
        <strain evidence="2">UMSG2</strain>
    </source>
</reference>
<evidence type="ECO:0000313" key="2">
    <source>
        <dbReference type="EMBL" id="RKF64674.1"/>
    </source>
</evidence>
<dbReference type="OrthoDB" id="5394233at2759"/>